<comment type="catalytic activity">
    <reaction evidence="5">
        <text>an anthocyanidin 3-O-beta-D-glucoside + UDP-alpha-D-glucose = an anthocyanidin 3,5-di-O-beta-D-glucoside + UDP + 2 H(+)</text>
        <dbReference type="Rhea" id="RHEA:35423"/>
        <dbReference type="ChEBI" id="CHEBI:15378"/>
        <dbReference type="ChEBI" id="CHEBI:16307"/>
        <dbReference type="ChEBI" id="CHEBI:57503"/>
        <dbReference type="ChEBI" id="CHEBI:58223"/>
        <dbReference type="ChEBI" id="CHEBI:58885"/>
        <dbReference type="EC" id="2.4.1.298"/>
    </reaction>
</comment>
<dbReference type="PROSITE" id="PS00375">
    <property type="entry name" value="UDPGT"/>
    <property type="match status" value="1"/>
</dbReference>
<evidence type="ECO:0000256" key="3">
    <source>
        <dbReference type="ARBA" id="ARBA00022679"/>
    </source>
</evidence>
<comment type="function">
    <text evidence="6">Catalyzes the glucosylation at the O-5 position of anthocyanidin 3-glucosides to form anthocyanidin 3,5-di-O-glucosides using UDP-glucose as sugar donor. Anthocyanidin 3,5-di-O-glucosides are molecules that are responsible for pigmentation. Also acts on anthocyanidin 3-O-(6-O-malonylglucoside). Much less active with hydroxycinnamoylglucose derivatives. No activity in the absence of the 3-O-glucoside group.</text>
</comment>
<dbReference type="AlphaFoldDB" id="A0ABD1R9G8"/>
<dbReference type="InterPro" id="IPR035595">
    <property type="entry name" value="UDP_glycos_trans_CS"/>
</dbReference>
<protein>
    <recommendedName>
        <fullName evidence="7">anthocyanidin 3-O-glucoside 5-O-glucosyltransferase</fullName>
        <ecNumber evidence="7">2.4.1.298</ecNumber>
    </recommendedName>
</protein>
<dbReference type="Gene3D" id="3.40.50.2000">
    <property type="entry name" value="Glycogen Phosphorylase B"/>
    <property type="match status" value="2"/>
</dbReference>
<organism evidence="9 10">
    <name type="scientific">Abeliophyllum distichum</name>
    <dbReference type="NCBI Taxonomy" id="126358"/>
    <lineage>
        <taxon>Eukaryota</taxon>
        <taxon>Viridiplantae</taxon>
        <taxon>Streptophyta</taxon>
        <taxon>Embryophyta</taxon>
        <taxon>Tracheophyta</taxon>
        <taxon>Spermatophyta</taxon>
        <taxon>Magnoliopsida</taxon>
        <taxon>eudicotyledons</taxon>
        <taxon>Gunneridae</taxon>
        <taxon>Pentapetalae</taxon>
        <taxon>asterids</taxon>
        <taxon>lamiids</taxon>
        <taxon>Lamiales</taxon>
        <taxon>Oleaceae</taxon>
        <taxon>Forsythieae</taxon>
        <taxon>Abeliophyllum</taxon>
    </lineage>
</organism>
<keyword evidence="4" id="KW-0732">Signal</keyword>
<evidence type="ECO:0000256" key="5">
    <source>
        <dbReference type="ARBA" id="ARBA00050360"/>
    </source>
</evidence>
<evidence type="ECO:0000256" key="7">
    <source>
        <dbReference type="ARBA" id="ARBA00066781"/>
    </source>
</evidence>
<evidence type="ECO:0000256" key="2">
    <source>
        <dbReference type="ARBA" id="ARBA00009995"/>
    </source>
</evidence>
<keyword evidence="8" id="KW-0328">Glycosyltransferase</keyword>
<dbReference type="Proteomes" id="UP001604336">
    <property type="component" value="Unassembled WGS sequence"/>
</dbReference>
<evidence type="ECO:0000256" key="1">
    <source>
        <dbReference type="ARBA" id="ARBA00004935"/>
    </source>
</evidence>
<evidence type="ECO:0000256" key="4">
    <source>
        <dbReference type="ARBA" id="ARBA00022729"/>
    </source>
</evidence>
<accession>A0ABD1R9G8</accession>
<gene>
    <name evidence="9" type="ORF">Adt_29830</name>
</gene>
<dbReference type="EMBL" id="JBFOLK010000009">
    <property type="protein sequence ID" value="KAL2485074.1"/>
    <property type="molecule type" value="Genomic_DNA"/>
</dbReference>
<dbReference type="CDD" id="cd03784">
    <property type="entry name" value="GT1_Gtf-like"/>
    <property type="match status" value="1"/>
</dbReference>
<evidence type="ECO:0000313" key="10">
    <source>
        <dbReference type="Proteomes" id="UP001604336"/>
    </source>
</evidence>
<keyword evidence="10" id="KW-1185">Reference proteome</keyword>
<evidence type="ECO:0000256" key="8">
    <source>
        <dbReference type="RuleBase" id="RU003718"/>
    </source>
</evidence>
<name>A0ABD1R9G8_9LAMI</name>
<keyword evidence="3 8" id="KW-0808">Transferase</keyword>
<comment type="pathway">
    <text evidence="1">Pigment biosynthesis; anthocyanin biosynthesis.</text>
</comment>
<dbReference type="SUPFAM" id="SSF53756">
    <property type="entry name" value="UDP-Glycosyltransferase/glycogen phosphorylase"/>
    <property type="match status" value="1"/>
</dbReference>
<dbReference type="EC" id="2.4.1.298" evidence="7"/>
<dbReference type="FunFam" id="3.40.50.2000:FF:000019">
    <property type="entry name" value="Glycosyltransferase"/>
    <property type="match status" value="1"/>
</dbReference>
<evidence type="ECO:0000313" key="9">
    <source>
        <dbReference type="EMBL" id="KAL2485074.1"/>
    </source>
</evidence>
<dbReference type="GO" id="GO:0102816">
    <property type="term" value="F:UDP-D-glucose:delphinidin 3-O-glucosyl-5-O-caffeoylglucoside -O-beta-D-glucosyltransferase activity"/>
    <property type="evidence" value="ECO:0007669"/>
    <property type="project" value="UniProtKB-EC"/>
</dbReference>
<dbReference type="Pfam" id="PF00201">
    <property type="entry name" value="UDPGT"/>
    <property type="match status" value="1"/>
</dbReference>
<proteinExistence type="inferred from homology"/>
<dbReference type="PANTHER" id="PTHR11926:SF1311">
    <property type="entry name" value="UDP-GLYCOSYLTRANSFERASE 74F2"/>
    <property type="match status" value="1"/>
</dbReference>
<evidence type="ECO:0000256" key="6">
    <source>
        <dbReference type="ARBA" id="ARBA00056922"/>
    </source>
</evidence>
<sequence>MSKVCPMKTVGPTIPSFYLDNIIENDKDYGFIQPRDASECLNWLNSKPSGSVVYVSLSTVAFSNPGTNQNEELACGIKGSNYYFIWIVKAFEMEKLPENFIKETSDKGLVVEWCPQLEVLSHKAVGCFISHCGWNSTIEAICLGVPIVAMPLWSDQKTNAKFIQDVWKVGVRVKRDENDVGGRKDIEGCIWEVMEGDRAVEIKESCIKWKKLAKEAVSQGGTSDKNLNELVSKLTTSMS</sequence>
<reference evidence="10" key="1">
    <citation type="submission" date="2024-07" db="EMBL/GenBank/DDBJ databases">
        <title>Two chromosome-level genome assemblies of Korean endemic species Abeliophyllum distichum and Forsythia ovata (Oleaceae).</title>
        <authorList>
            <person name="Jang H."/>
        </authorList>
    </citation>
    <scope>NUCLEOTIDE SEQUENCE [LARGE SCALE GENOMIC DNA]</scope>
</reference>
<dbReference type="InterPro" id="IPR002213">
    <property type="entry name" value="UDP_glucos_trans"/>
</dbReference>
<comment type="similarity">
    <text evidence="2 8">Belongs to the UDP-glycosyltransferase family.</text>
</comment>
<comment type="caution">
    <text evidence="9">The sequence shown here is derived from an EMBL/GenBank/DDBJ whole genome shotgun (WGS) entry which is preliminary data.</text>
</comment>
<dbReference type="PANTHER" id="PTHR11926">
    <property type="entry name" value="GLUCOSYL/GLUCURONOSYL TRANSFERASES"/>
    <property type="match status" value="1"/>
</dbReference>